<feature type="compositionally biased region" description="Low complexity" evidence="3">
    <location>
        <begin position="60"/>
        <end position="70"/>
    </location>
</feature>
<protein>
    <recommendedName>
        <fullName evidence="2">alpha-galactosidase</fullName>
        <ecNumber evidence="2">3.2.1.22</ecNumber>
    </recommendedName>
</protein>
<evidence type="ECO:0000256" key="2">
    <source>
        <dbReference type="ARBA" id="ARBA00012755"/>
    </source>
</evidence>
<dbReference type="Proteomes" id="UP000799753">
    <property type="component" value="Unassembled WGS sequence"/>
</dbReference>
<dbReference type="EMBL" id="MU006790">
    <property type="protein sequence ID" value="KAF2638317.1"/>
    <property type="molecule type" value="Genomic_DNA"/>
</dbReference>
<name>A0A6A6RSZ3_9PLEO</name>
<keyword evidence="4" id="KW-1133">Transmembrane helix</keyword>
<organism evidence="6 7">
    <name type="scientific">Massarina eburnea CBS 473.64</name>
    <dbReference type="NCBI Taxonomy" id="1395130"/>
    <lineage>
        <taxon>Eukaryota</taxon>
        <taxon>Fungi</taxon>
        <taxon>Dikarya</taxon>
        <taxon>Ascomycota</taxon>
        <taxon>Pezizomycotina</taxon>
        <taxon>Dothideomycetes</taxon>
        <taxon>Pleosporomycetidae</taxon>
        <taxon>Pleosporales</taxon>
        <taxon>Massarineae</taxon>
        <taxon>Massarinaceae</taxon>
        <taxon>Massarina</taxon>
    </lineage>
</organism>
<sequence>MEEKSTKGVWSLRRKLVVFIPVVLIVVGLALGLGLGLTIGRNDGDGDGDDDGNNPSPTITASPLPTPTGTLPWTPRVNDTWQIVLQSNILLPSESSTPTLTPNVSIYDIDLFENSKETIDTLHRLGKKVICYFSAGSYEPGRPDSAEFKEGDLGKVMDGWPDEKWLRLDNDNVRRIMRDRVELAGNKGCDGVDPDNIDGYQNDNGLSLTAQSSIDFVAYLSSITQPLNLTLGLKNAGDIITAVLPVVHFSVNEQCVEENECTTFHQFIDAGKPVFHIEYPDGAGKKLKSDVVTKFCGRTEDAQGIDSFSTVLKKMDLDGWIEYCDGTIEVTSMNQTERGN</sequence>
<dbReference type="Gene3D" id="3.20.20.70">
    <property type="entry name" value="Aldolase class I"/>
    <property type="match status" value="1"/>
</dbReference>
<gene>
    <name evidence="6" type="ORF">P280DRAFT_81196</name>
</gene>
<dbReference type="InterPro" id="IPR013785">
    <property type="entry name" value="Aldolase_TIM"/>
</dbReference>
<dbReference type="InterPro" id="IPR004352">
    <property type="entry name" value="GH114_TIM-barrel"/>
</dbReference>
<dbReference type="OrthoDB" id="2108802at2759"/>
<dbReference type="PANTHER" id="PTHR35273:SF2">
    <property type="entry name" value="ALPHA-GALACTOSIDASE"/>
    <property type="match status" value="1"/>
</dbReference>
<feature type="region of interest" description="Disordered" evidence="3">
    <location>
        <begin position="44"/>
        <end position="70"/>
    </location>
</feature>
<evidence type="ECO:0000313" key="6">
    <source>
        <dbReference type="EMBL" id="KAF2638317.1"/>
    </source>
</evidence>
<keyword evidence="7" id="KW-1185">Reference proteome</keyword>
<dbReference type="PANTHER" id="PTHR35273">
    <property type="entry name" value="ALPHA-1,4 POLYGALACTOSAMINIDASE, PUTATIVE (AFU_ORTHOLOGUE AFUA_3G07890)-RELATED"/>
    <property type="match status" value="1"/>
</dbReference>
<evidence type="ECO:0000313" key="7">
    <source>
        <dbReference type="Proteomes" id="UP000799753"/>
    </source>
</evidence>
<dbReference type="GO" id="GO:0004557">
    <property type="term" value="F:alpha-galactosidase activity"/>
    <property type="evidence" value="ECO:0007669"/>
    <property type="project" value="UniProtKB-EC"/>
</dbReference>
<feature type="transmembrane region" description="Helical" evidence="4">
    <location>
        <begin position="16"/>
        <end position="37"/>
    </location>
</feature>
<dbReference type="Pfam" id="PF03537">
    <property type="entry name" value="Glyco_hydro_114"/>
    <property type="match status" value="1"/>
</dbReference>
<keyword evidence="4" id="KW-0812">Transmembrane</keyword>
<dbReference type="InterPro" id="IPR017853">
    <property type="entry name" value="GH"/>
</dbReference>
<accession>A0A6A6RSZ3</accession>
<evidence type="ECO:0000259" key="5">
    <source>
        <dbReference type="Pfam" id="PF03537"/>
    </source>
</evidence>
<evidence type="ECO:0000256" key="1">
    <source>
        <dbReference type="ARBA" id="ARBA00001255"/>
    </source>
</evidence>
<evidence type="ECO:0000256" key="3">
    <source>
        <dbReference type="SAM" id="MobiDB-lite"/>
    </source>
</evidence>
<keyword evidence="4" id="KW-0472">Membrane</keyword>
<dbReference type="SUPFAM" id="SSF51445">
    <property type="entry name" value="(Trans)glycosidases"/>
    <property type="match status" value="1"/>
</dbReference>
<proteinExistence type="predicted"/>
<comment type="catalytic activity">
    <reaction evidence="1">
        <text>Hydrolysis of terminal, non-reducing alpha-D-galactose residues in alpha-D-galactosides, including galactose oligosaccharides, galactomannans and galactolipids.</text>
        <dbReference type="EC" id="3.2.1.22"/>
    </reaction>
</comment>
<evidence type="ECO:0000256" key="4">
    <source>
        <dbReference type="SAM" id="Phobius"/>
    </source>
</evidence>
<dbReference type="EC" id="3.2.1.22" evidence="2"/>
<dbReference type="AlphaFoldDB" id="A0A6A6RSZ3"/>
<reference evidence="6" key="1">
    <citation type="journal article" date="2020" name="Stud. Mycol.">
        <title>101 Dothideomycetes genomes: a test case for predicting lifestyles and emergence of pathogens.</title>
        <authorList>
            <person name="Haridas S."/>
            <person name="Albert R."/>
            <person name="Binder M."/>
            <person name="Bloem J."/>
            <person name="Labutti K."/>
            <person name="Salamov A."/>
            <person name="Andreopoulos B."/>
            <person name="Baker S."/>
            <person name="Barry K."/>
            <person name="Bills G."/>
            <person name="Bluhm B."/>
            <person name="Cannon C."/>
            <person name="Castanera R."/>
            <person name="Culley D."/>
            <person name="Daum C."/>
            <person name="Ezra D."/>
            <person name="Gonzalez J."/>
            <person name="Henrissat B."/>
            <person name="Kuo A."/>
            <person name="Liang C."/>
            <person name="Lipzen A."/>
            <person name="Lutzoni F."/>
            <person name="Magnuson J."/>
            <person name="Mondo S."/>
            <person name="Nolan M."/>
            <person name="Ohm R."/>
            <person name="Pangilinan J."/>
            <person name="Park H.-J."/>
            <person name="Ramirez L."/>
            <person name="Alfaro M."/>
            <person name="Sun H."/>
            <person name="Tritt A."/>
            <person name="Yoshinaga Y."/>
            <person name="Zwiers L.-H."/>
            <person name="Turgeon B."/>
            <person name="Goodwin S."/>
            <person name="Spatafora J."/>
            <person name="Crous P."/>
            <person name="Grigoriev I."/>
        </authorList>
    </citation>
    <scope>NUCLEOTIDE SEQUENCE</scope>
    <source>
        <strain evidence="6">CBS 473.64</strain>
    </source>
</reference>
<feature type="domain" description="Glycoside-hydrolase family GH114 TIM-barrel" evidence="5">
    <location>
        <begin position="80"/>
        <end position="320"/>
    </location>
</feature>